<sequence length="233" mass="25183">MSACFILGSPYYFRNFSLNQLVYELPESLRSRRNEIKSHLAPDEMLLSISQFPLLGAGEYIDGQGPLNGPLLHSKLLSDDTLNAVPPFNLEINGISDRRGEVPLTGVPVFHDTNTPWPYIDPLLSANTSIPERLNGRDSACMIPEAKPQKELPGEPNAEGGASENFGSSAGCHEGEAADNCLYLDSPLFGIGSGGVLRVTLCAADLEEARILYDHLASMSAIMLLLVLTAKLL</sequence>
<organism evidence="1 2">
    <name type="scientific">Linderina macrospora</name>
    <dbReference type="NCBI Taxonomy" id="4868"/>
    <lineage>
        <taxon>Eukaryota</taxon>
        <taxon>Fungi</taxon>
        <taxon>Fungi incertae sedis</taxon>
        <taxon>Zoopagomycota</taxon>
        <taxon>Kickxellomycotina</taxon>
        <taxon>Kickxellomycetes</taxon>
        <taxon>Kickxellales</taxon>
        <taxon>Kickxellaceae</taxon>
        <taxon>Linderina</taxon>
    </lineage>
</organism>
<evidence type="ECO:0000313" key="1">
    <source>
        <dbReference type="EMBL" id="KAJ1945846.1"/>
    </source>
</evidence>
<keyword evidence="1" id="KW-0436">Ligase</keyword>
<name>A0ACC1JC63_9FUNG</name>
<protein>
    <submittedName>
        <fullName evidence="1">Glutamate--cysteine ligase</fullName>
        <ecNumber evidence="1">6.3.2.2</ecNumber>
    </submittedName>
</protein>
<reference evidence="1" key="1">
    <citation type="submission" date="2022-07" db="EMBL/GenBank/DDBJ databases">
        <title>Phylogenomic reconstructions and comparative analyses of Kickxellomycotina fungi.</title>
        <authorList>
            <person name="Reynolds N.K."/>
            <person name="Stajich J.E."/>
            <person name="Barry K."/>
            <person name="Grigoriev I.V."/>
            <person name="Crous P."/>
            <person name="Smith M.E."/>
        </authorList>
    </citation>
    <scope>NUCLEOTIDE SEQUENCE</scope>
    <source>
        <strain evidence="1">NRRL 5244</strain>
    </source>
</reference>
<proteinExistence type="predicted"/>
<keyword evidence="2" id="KW-1185">Reference proteome</keyword>
<dbReference type="EC" id="6.3.2.2" evidence="1"/>
<accession>A0ACC1JC63</accession>
<evidence type="ECO:0000313" key="2">
    <source>
        <dbReference type="Proteomes" id="UP001150603"/>
    </source>
</evidence>
<dbReference type="Proteomes" id="UP001150603">
    <property type="component" value="Unassembled WGS sequence"/>
</dbReference>
<dbReference type="EMBL" id="JANBPW010001161">
    <property type="protein sequence ID" value="KAJ1945846.1"/>
    <property type="molecule type" value="Genomic_DNA"/>
</dbReference>
<gene>
    <name evidence="1" type="primary">GSH1_1</name>
    <name evidence="1" type="ORF">FBU59_002192</name>
</gene>
<comment type="caution">
    <text evidence="1">The sequence shown here is derived from an EMBL/GenBank/DDBJ whole genome shotgun (WGS) entry which is preliminary data.</text>
</comment>